<keyword evidence="1" id="KW-0812">Transmembrane</keyword>
<proteinExistence type="predicted"/>
<evidence type="ECO:0000256" key="1">
    <source>
        <dbReference type="SAM" id="Phobius"/>
    </source>
</evidence>
<evidence type="ECO:0000313" key="3">
    <source>
        <dbReference type="Proteomes" id="UP000314294"/>
    </source>
</evidence>
<organism evidence="2 3">
    <name type="scientific">Liparis tanakae</name>
    <name type="common">Tanaka's snailfish</name>
    <dbReference type="NCBI Taxonomy" id="230148"/>
    <lineage>
        <taxon>Eukaryota</taxon>
        <taxon>Metazoa</taxon>
        <taxon>Chordata</taxon>
        <taxon>Craniata</taxon>
        <taxon>Vertebrata</taxon>
        <taxon>Euteleostomi</taxon>
        <taxon>Actinopterygii</taxon>
        <taxon>Neopterygii</taxon>
        <taxon>Teleostei</taxon>
        <taxon>Neoteleostei</taxon>
        <taxon>Acanthomorphata</taxon>
        <taxon>Eupercaria</taxon>
        <taxon>Perciformes</taxon>
        <taxon>Cottioidei</taxon>
        <taxon>Cottales</taxon>
        <taxon>Liparidae</taxon>
        <taxon>Liparis</taxon>
    </lineage>
</organism>
<protein>
    <submittedName>
        <fullName evidence="2">Uncharacterized protein</fullName>
    </submittedName>
</protein>
<name>A0A4Z2GT20_9TELE</name>
<accession>A0A4Z2GT20</accession>
<dbReference type="Proteomes" id="UP000314294">
    <property type="component" value="Unassembled WGS sequence"/>
</dbReference>
<keyword evidence="3" id="KW-1185">Reference proteome</keyword>
<reference evidence="2 3" key="1">
    <citation type="submission" date="2019-03" db="EMBL/GenBank/DDBJ databases">
        <title>First draft genome of Liparis tanakae, snailfish: a comprehensive survey of snailfish specific genes.</title>
        <authorList>
            <person name="Kim W."/>
            <person name="Song I."/>
            <person name="Jeong J.-H."/>
            <person name="Kim D."/>
            <person name="Kim S."/>
            <person name="Ryu S."/>
            <person name="Song J.Y."/>
            <person name="Lee S.K."/>
        </authorList>
    </citation>
    <scope>NUCLEOTIDE SEQUENCE [LARGE SCALE GENOMIC DNA]</scope>
    <source>
        <tissue evidence="2">Muscle</tissue>
    </source>
</reference>
<gene>
    <name evidence="2" type="ORF">EYF80_033265</name>
</gene>
<comment type="caution">
    <text evidence="2">The sequence shown here is derived from an EMBL/GenBank/DDBJ whole genome shotgun (WGS) entry which is preliminary data.</text>
</comment>
<keyword evidence="1" id="KW-1133">Transmembrane helix</keyword>
<sequence>MSKHRRADVSYATAERPVGTFSRSADLPHFLQGNSPSWPAGALMTAAAGLVLPGFGGGGVWRRRRRRQLGEMDDPGQQQLIPRNVLLAFHERDAGCSSACIVIIIVVAALERPTSCFPSADPSHFLLSSSLCGSVRW</sequence>
<dbReference type="EMBL" id="SRLO01000426">
    <property type="protein sequence ID" value="TNN56539.1"/>
    <property type="molecule type" value="Genomic_DNA"/>
</dbReference>
<evidence type="ECO:0000313" key="2">
    <source>
        <dbReference type="EMBL" id="TNN56539.1"/>
    </source>
</evidence>
<keyword evidence="1" id="KW-0472">Membrane</keyword>
<feature type="transmembrane region" description="Helical" evidence="1">
    <location>
        <begin position="38"/>
        <end position="61"/>
    </location>
</feature>
<dbReference type="AlphaFoldDB" id="A0A4Z2GT20"/>